<evidence type="ECO:0000256" key="7">
    <source>
        <dbReference type="SAM" id="MobiDB-lite"/>
    </source>
</evidence>
<gene>
    <name evidence="9" type="ORF">TOLI1172_LOCUS794</name>
</gene>
<dbReference type="AlphaFoldDB" id="A0A7S1EQ27"/>
<evidence type="ECO:0000256" key="6">
    <source>
        <dbReference type="RuleBase" id="RU366049"/>
    </source>
</evidence>
<protein>
    <recommendedName>
        <fullName evidence="8">Chromosome segregation in meiosis protein 3 domain-containing protein</fullName>
    </recommendedName>
</protein>
<dbReference type="PANTHER" id="PTHR13220">
    <property type="entry name" value="TIMELESS INTERACTING-RELATED"/>
    <property type="match status" value="1"/>
</dbReference>
<comment type="similarity">
    <text evidence="2 6">Belongs to the CSM3 family.</text>
</comment>
<dbReference type="GO" id="GO:0003677">
    <property type="term" value="F:DNA binding"/>
    <property type="evidence" value="ECO:0007669"/>
    <property type="project" value="TreeGrafter"/>
</dbReference>
<evidence type="ECO:0000256" key="3">
    <source>
        <dbReference type="ARBA" id="ARBA00022763"/>
    </source>
</evidence>
<feature type="compositionally biased region" description="Acidic residues" evidence="7">
    <location>
        <begin position="255"/>
        <end position="264"/>
    </location>
</feature>
<proteinExistence type="inferred from homology"/>
<name>A0A7S1EQ27_9RHOD</name>
<dbReference type="GO" id="GO:0043111">
    <property type="term" value="P:replication fork arrest"/>
    <property type="evidence" value="ECO:0007669"/>
    <property type="project" value="TreeGrafter"/>
</dbReference>
<feature type="compositionally biased region" description="Polar residues" evidence="7">
    <location>
        <begin position="175"/>
        <end position="185"/>
    </location>
</feature>
<dbReference type="GO" id="GO:0031298">
    <property type="term" value="C:replication fork protection complex"/>
    <property type="evidence" value="ECO:0007669"/>
    <property type="project" value="TreeGrafter"/>
</dbReference>
<evidence type="ECO:0000259" key="8">
    <source>
        <dbReference type="Pfam" id="PF07962"/>
    </source>
</evidence>
<keyword evidence="3 6" id="KW-0227">DNA damage</keyword>
<evidence type="ECO:0000313" key="9">
    <source>
        <dbReference type="EMBL" id="CAD8816406.1"/>
    </source>
</evidence>
<reference evidence="9" key="1">
    <citation type="submission" date="2021-01" db="EMBL/GenBank/DDBJ databases">
        <authorList>
            <person name="Corre E."/>
            <person name="Pelletier E."/>
            <person name="Niang G."/>
            <person name="Scheremetjew M."/>
            <person name="Finn R."/>
            <person name="Kale V."/>
            <person name="Holt S."/>
            <person name="Cochrane G."/>
            <person name="Meng A."/>
            <person name="Brown T."/>
            <person name="Cohen L."/>
        </authorList>
    </citation>
    <scope>NUCLEOTIDE SEQUENCE</scope>
    <source>
        <strain evidence="9">CCMP3278</strain>
    </source>
</reference>
<dbReference type="EMBL" id="HBFP01001106">
    <property type="protein sequence ID" value="CAD8816406.1"/>
    <property type="molecule type" value="Transcribed_RNA"/>
</dbReference>
<feature type="compositionally biased region" description="Acidic residues" evidence="7">
    <location>
        <begin position="220"/>
        <end position="231"/>
    </location>
</feature>
<comment type="function">
    <text evidence="6">Plays an important role in the control of DNA replication and the maintenance of replication fork stability.</text>
</comment>
<feature type="compositionally biased region" description="Polar residues" evidence="7">
    <location>
        <begin position="239"/>
        <end position="249"/>
    </location>
</feature>
<dbReference type="PANTHER" id="PTHR13220:SF11">
    <property type="entry name" value="TIMELESS-INTERACTING PROTEIN"/>
    <property type="match status" value="1"/>
</dbReference>
<feature type="domain" description="Chromosome segregation in meiosis protein 3" evidence="8">
    <location>
        <begin position="26"/>
        <end position="103"/>
    </location>
</feature>
<evidence type="ECO:0000256" key="2">
    <source>
        <dbReference type="ARBA" id="ARBA00006075"/>
    </source>
</evidence>
<evidence type="ECO:0000256" key="1">
    <source>
        <dbReference type="ARBA" id="ARBA00004123"/>
    </source>
</evidence>
<dbReference type="GO" id="GO:0006974">
    <property type="term" value="P:DNA damage response"/>
    <property type="evidence" value="ECO:0007669"/>
    <property type="project" value="UniProtKB-KW"/>
</dbReference>
<keyword evidence="5 6" id="KW-0131">Cell cycle</keyword>
<keyword evidence="4 6" id="KW-0539">Nucleus</keyword>
<dbReference type="Pfam" id="PF07962">
    <property type="entry name" value="Swi3"/>
    <property type="match status" value="1"/>
</dbReference>
<organism evidence="9">
    <name type="scientific">Timspurckia oligopyrenoides</name>
    <dbReference type="NCBI Taxonomy" id="708627"/>
    <lineage>
        <taxon>Eukaryota</taxon>
        <taxon>Rhodophyta</taxon>
        <taxon>Bangiophyceae</taxon>
        <taxon>Porphyridiales</taxon>
        <taxon>Porphyridiaceae</taxon>
        <taxon>Timspurckia</taxon>
    </lineage>
</organism>
<feature type="compositionally biased region" description="Basic and acidic residues" evidence="7">
    <location>
        <begin position="186"/>
        <end position="203"/>
    </location>
</feature>
<dbReference type="InterPro" id="IPR012923">
    <property type="entry name" value="Csm3"/>
</dbReference>
<comment type="subcellular location">
    <subcellularLocation>
        <location evidence="1 6">Nucleus</location>
    </subcellularLocation>
</comment>
<accession>A0A7S1EQ27</accession>
<feature type="region of interest" description="Disordered" evidence="7">
    <location>
        <begin position="175"/>
        <end position="264"/>
    </location>
</feature>
<evidence type="ECO:0000256" key="4">
    <source>
        <dbReference type="ARBA" id="ARBA00023242"/>
    </source>
</evidence>
<sequence>MESQIPTQGTTIAKEAVKKQRFPLPKVSVELLMEDRGIPELERQIRRRIVGQKSQDSLHRLTKLISVYSEWSKDLVPSFSFESFVPKAQKTGKKKAIRSFLSVRRNFQTENSRKKSKPKQIPQSLPPSNLDLATELNSQIFHQENPVEAHSEIINLNKDSQQLPQNLNTFSNKTETLSSEQMLTTENDKGSLPRSPDSNKTEKAFISQSQPPKFVQNEAQFDEEDEFDIPDDVMHQPITGVQQNASSVQPHDEDYSSDEGEAYI</sequence>
<dbReference type="GO" id="GO:0031297">
    <property type="term" value="P:replication fork processing"/>
    <property type="evidence" value="ECO:0007669"/>
    <property type="project" value="UniProtKB-UniRule"/>
</dbReference>
<feature type="region of interest" description="Disordered" evidence="7">
    <location>
        <begin position="108"/>
        <end position="128"/>
    </location>
</feature>
<evidence type="ECO:0000256" key="5">
    <source>
        <dbReference type="ARBA" id="ARBA00023306"/>
    </source>
</evidence>
<dbReference type="InterPro" id="IPR040038">
    <property type="entry name" value="TIPIN/Csm3/Swi3"/>
</dbReference>
<dbReference type="GO" id="GO:0000076">
    <property type="term" value="P:DNA replication checkpoint signaling"/>
    <property type="evidence" value="ECO:0007669"/>
    <property type="project" value="UniProtKB-UniRule"/>
</dbReference>